<sequence length="73" mass="8449">MEGQEMNPTNIAMERTSNRGAKGLNMNIPNHVASSSQEVKEAMEMMRTTRTKIWVLKEVKVMLFKEFTRKNAF</sequence>
<comment type="caution">
    <text evidence="2">The sequence shown here is derived from an EMBL/GenBank/DDBJ whole genome shotgun (WGS) entry which is preliminary data.</text>
</comment>
<evidence type="ECO:0000313" key="2">
    <source>
        <dbReference type="EMBL" id="KAG5572917.1"/>
    </source>
</evidence>
<evidence type="ECO:0000256" key="1">
    <source>
        <dbReference type="SAM" id="MobiDB-lite"/>
    </source>
</evidence>
<reference evidence="2 3" key="1">
    <citation type="submission" date="2020-09" db="EMBL/GenBank/DDBJ databases">
        <title>De no assembly of potato wild relative species, Solanum commersonii.</title>
        <authorList>
            <person name="Cho K."/>
        </authorList>
    </citation>
    <scope>NUCLEOTIDE SEQUENCE [LARGE SCALE GENOMIC DNA]</scope>
    <source>
        <strain evidence="2">LZ3.2</strain>
        <tissue evidence="2">Leaf</tissue>
    </source>
</reference>
<feature type="region of interest" description="Disordered" evidence="1">
    <location>
        <begin position="1"/>
        <end position="29"/>
    </location>
</feature>
<evidence type="ECO:0000313" key="3">
    <source>
        <dbReference type="Proteomes" id="UP000824120"/>
    </source>
</evidence>
<dbReference type="EMBL" id="JACXVP010000012">
    <property type="protein sequence ID" value="KAG5572917.1"/>
    <property type="molecule type" value="Genomic_DNA"/>
</dbReference>
<dbReference type="AlphaFoldDB" id="A0A9J5WBK7"/>
<keyword evidence="3" id="KW-1185">Reference proteome</keyword>
<gene>
    <name evidence="2" type="ORF">H5410_062683</name>
</gene>
<feature type="compositionally biased region" description="Polar residues" evidence="1">
    <location>
        <begin position="1"/>
        <end position="10"/>
    </location>
</feature>
<accession>A0A9J5WBK7</accession>
<dbReference type="Proteomes" id="UP000824120">
    <property type="component" value="Chromosome 12"/>
</dbReference>
<organism evidence="2 3">
    <name type="scientific">Solanum commersonii</name>
    <name type="common">Commerson's wild potato</name>
    <name type="synonym">Commerson's nightshade</name>
    <dbReference type="NCBI Taxonomy" id="4109"/>
    <lineage>
        <taxon>Eukaryota</taxon>
        <taxon>Viridiplantae</taxon>
        <taxon>Streptophyta</taxon>
        <taxon>Embryophyta</taxon>
        <taxon>Tracheophyta</taxon>
        <taxon>Spermatophyta</taxon>
        <taxon>Magnoliopsida</taxon>
        <taxon>eudicotyledons</taxon>
        <taxon>Gunneridae</taxon>
        <taxon>Pentapetalae</taxon>
        <taxon>asterids</taxon>
        <taxon>lamiids</taxon>
        <taxon>Solanales</taxon>
        <taxon>Solanaceae</taxon>
        <taxon>Solanoideae</taxon>
        <taxon>Solaneae</taxon>
        <taxon>Solanum</taxon>
    </lineage>
</organism>
<proteinExistence type="predicted"/>
<protein>
    <submittedName>
        <fullName evidence="2">Uncharacterized protein</fullName>
    </submittedName>
</protein>
<name>A0A9J5WBK7_SOLCO</name>